<proteinExistence type="predicted"/>
<comment type="caution">
    <text evidence="1">The sequence shown here is derived from an EMBL/GenBank/DDBJ whole genome shotgun (WGS) entry which is preliminary data.</text>
</comment>
<evidence type="ECO:0000313" key="1">
    <source>
        <dbReference type="EMBL" id="KAK9095789.1"/>
    </source>
</evidence>
<organism evidence="1 2">
    <name type="scientific">Stephania japonica</name>
    <dbReference type="NCBI Taxonomy" id="461633"/>
    <lineage>
        <taxon>Eukaryota</taxon>
        <taxon>Viridiplantae</taxon>
        <taxon>Streptophyta</taxon>
        <taxon>Embryophyta</taxon>
        <taxon>Tracheophyta</taxon>
        <taxon>Spermatophyta</taxon>
        <taxon>Magnoliopsida</taxon>
        <taxon>Ranunculales</taxon>
        <taxon>Menispermaceae</taxon>
        <taxon>Menispermoideae</taxon>
        <taxon>Cissampelideae</taxon>
        <taxon>Stephania</taxon>
    </lineage>
</organism>
<accession>A0AAP0HRD4</accession>
<keyword evidence="2" id="KW-1185">Reference proteome</keyword>
<name>A0AAP0HRD4_9MAGN</name>
<protein>
    <submittedName>
        <fullName evidence="1">Uncharacterized protein</fullName>
    </submittedName>
</protein>
<reference evidence="1 2" key="1">
    <citation type="submission" date="2024-01" db="EMBL/GenBank/DDBJ databases">
        <title>Genome assemblies of Stephania.</title>
        <authorList>
            <person name="Yang L."/>
        </authorList>
    </citation>
    <scope>NUCLEOTIDE SEQUENCE [LARGE SCALE GENOMIC DNA]</scope>
    <source>
        <strain evidence="1">QJT</strain>
        <tissue evidence="1">Leaf</tissue>
    </source>
</reference>
<dbReference type="EMBL" id="JBBNAE010000009">
    <property type="protein sequence ID" value="KAK9095789.1"/>
    <property type="molecule type" value="Genomic_DNA"/>
</dbReference>
<sequence length="60" mass="6822">MDEEDDVGGGEDDKKPILLPFLCEKWLVMGKAQSNYEEGSVKLVNALKWCEKSFLPLMFV</sequence>
<dbReference type="AlphaFoldDB" id="A0AAP0HRD4"/>
<evidence type="ECO:0000313" key="2">
    <source>
        <dbReference type="Proteomes" id="UP001417504"/>
    </source>
</evidence>
<dbReference type="Proteomes" id="UP001417504">
    <property type="component" value="Unassembled WGS sequence"/>
</dbReference>
<gene>
    <name evidence="1" type="ORF">Sjap_021286</name>
</gene>